<evidence type="ECO:0000256" key="8">
    <source>
        <dbReference type="ARBA" id="ARBA00022723"/>
    </source>
</evidence>
<dbReference type="PANTHER" id="PTHR11533:SF294">
    <property type="entry name" value="THYROTROPIN-RELEASING HORMONE-DEGRADING ECTOENZYME"/>
    <property type="match status" value="1"/>
</dbReference>
<dbReference type="Gene3D" id="1.10.390.10">
    <property type="entry name" value="Neutral Protease Domain 2"/>
    <property type="match status" value="2"/>
</dbReference>
<feature type="domain" description="Peptidase M1 membrane alanine aminopeptidase" evidence="21">
    <location>
        <begin position="1152"/>
        <end position="1374"/>
    </location>
</feature>
<dbReference type="InterPro" id="IPR050344">
    <property type="entry name" value="Peptidase_M1_aminopeptidases"/>
</dbReference>
<keyword evidence="5" id="KW-1003">Cell membrane</keyword>
<dbReference type="GO" id="GO:0005737">
    <property type="term" value="C:cytoplasm"/>
    <property type="evidence" value="ECO:0007669"/>
    <property type="project" value="TreeGrafter"/>
</dbReference>
<dbReference type="GO" id="GO:0008270">
    <property type="term" value="F:zinc ion binding"/>
    <property type="evidence" value="ECO:0007669"/>
    <property type="project" value="InterPro"/>
</dbReference>
<feature type="site" description="Transition state stabilizer" evidence="19">
    <location>
        <position position="1310"/>
    </location>
</feature>
<keyword evidence="13" id="KW-0482">Metalloprotease</keyword>
<comment type="similarity">
    <text evidence="3">Belongs to the peptidase M1 family.</text>
</comment>
<dbReference type="GO" id="GO:0070006">
    <property type="term" value="F:metalloaminopeptidase activity"/>
    <property type="evidence" value="ECO:0007669"/>
    <property type="project" value="TreeGrafter"/>
</dbReference>
<evidence type="ECO:0000259" key="21">
    <source>
        <dbReference type="Pfam" id="PF01433"/>
    </source>
</evidence>
<evidence type="ECO:0000256" key="3">
    <source>
        <dbReference type="ARBA" id="ARBA00010136"/>
    </source>
</evidence>
<feature type="active site" description="Proton acceptor" evidence="17">
    <location>
        <position position="1225"/>
    </location>
</feature>
<dbReference type="GO" id="GO:0043171">
    <property type="term" value="P:peptide catabolic process"/>
    <property type="evidence" value="ECO:0007669"/>
    <property type="project" value="TreeGrafter"/>
</dbReference>
<dbReference type="InterPro" id="IPR034016">
    <property type="entry name" value="M1_APN-typ"/>
</dbReference>
<dbReference type="GO" id="GO:0005886">
    <property type="term" value="C:plasma membrane"/>
    <property type="evidence" value="ECO:0007669"/>
    <property type="project" value="UniProtKB-SubCell"/>
</dbReference>
<accession>A0A6P7TFW2</accession>
<evidence type="ECO:0000256" key="2">
    <source>
        <dbReference type="ARBA" id="ARBA00004606"/>
    </source>
</evidence>
<dbReference type="Proteomes" id="UP000515154">
    <property type="component" value="Linkage group LG23"/>
</dbReference>
<dbReference type="Pfam" id="PF11838">
    <property type="entry name" value="ERAP1_C"/>
    <property type="match status" value="2"/>
</dbReference>
<dbReference type="GO" id="GO:0005615">
    <property type="term" value="C:extracellular space"/>
    <property type="evidence" value="ECO:0007669"/>
    <property type="project" value="TreeGrafter"/>
</dbReference>
<evidence type="ECO:0000256" key="11">
    <source>
        <dbReference type="ARBA" id="ARBA00022968"/>
    </source>
</evidence>
<feature type="domain" description="ERAP1-like C-terminal" evidence="22">
    <location>
        <begin position="1460"/>
        <end position="1775"/>
    </location>
</feature>
<feature type="domain" description="ERAP1-like C-terminal" evidence="22">
    <location>
        <begin position="579"/>
        <end position="865"/>
    </location>
</feature>
<keyword evidence="24" id="KW-1185">Reference proteome</keyword>
<sequence>MKKFTINDSMGTDDKSRKKRKRAIICLVIFIIIVLSLGLGILVHYLLKDKPQPTEEEVVEDLAALFPVKYTLELDPDMGSGIMYGNMELLMRCTNSSSKVVLNSIGIFVIKETVVISEISSNQILKFMITEEDQTITFQLVNSTFRAGFNYTISLDYDANINKQFQGVFQTGPNFVATVFQPNSAAEAFPCFDDPTMKAIFQLTIVRRADLISLSNTERSHSEDRNHSMVADVYKETPRMPTYLVAFVICDYKYVEQETNNGLKIRFYSPKPTEDLKAFASFTKKSLEFFTDYFDMNYTLPKLDVVPVNMYPLAGMENWGLILLSESFLPDVKDVNGRVLEVGISDTSGTSSIMPLEQLTKSLKLVLHEVIHQWIGNVVTPNNWKNNWLIEGLTEYLTLRYVYKLDDRFLKNKEDLDFIRLRAMFDVHLVPVNELAFTQAINIQGPLAFLILEEIVGEEKLKEGIRIFLKKYKLENAGEEEFWDCFEKFMERKDLSVKEIMKRWTSQENYPLVTVSGINSGQTVHVMQEAFSYVEEDHGKWIIPFTLSDSENRTGRHFYLQPETSTDISLNKPQWYIANNHGFYRVNYDTTNWQNLIHQLMQDHTAITPVQRTNLISDSWALVKSNKLDVNIFLSLLDYMNKETEYLPWMAFFGATSELFSYSSQSENLPTYLYFFQEKIKNIYQKVAWIDHGLSLNDRMLQNGVINEACRMEHPSCLSKANHLFKRWKTNPKENKIPTQFLRQVMCIGIRQGGTRDCLFVKDQLKTQPASIAIRMHFAISCSKKPWVLQSYLNDITHSDNFDIRLLVTAVVHLARNPCSTTLVKRFFADKCATNTSFFISSNYSSVPCKNVIKAVNTATEIQHFDNINIGDAGSIFERKQMIIHQIKDSWSKYNLEKGVEGIKELSYKKKKTLSAKMRLPKDLIPLSYDIKVQPEIYGGDPTKFYFHGTVQMHIISLKPVRTITFHADNLEISNLTVYTNNEISSRVPILSTSIDKEKQMFNILLGTEIAANTSVTVKLNFRGNLKKQLSGLYLSSYYKRGKEIYLATTQFEPTSARKAFPCFDEPQMKAKFNVKIVRKKHYKSISNTNVKSTVKLEDDWIEDTYHTTPKMSTYLLAFIVCDFSYTSQMGSSNKTLVGVWVREDFMNETSFALERARTVLEFYAGYFQSPFPLEKLDLIGIPDFAAGAMENWGLITYRETALLNDPLMNSISQSERVTLVVAHELAHQWFGNLVTMCWWNDLWLNEGFATYISYFGIEHASKDPKTFDYFVIDTIHIALESDGSSASHPLNVPIRNRHDIMSAFDDISYNKGASILHMLRFFLGDEIFQKGLQRYISQHSYRNAQHNDLWMALTQEAEVQNQTIDISTTMSEWISEKNYPVVFVQWNNSELILSQEIFLYDDSLSSCSKTSRDVIWKVPFTYTTDQEKKFNKTSQDVIWLNSETRTLNVTEKWQSNRSWVMGNLKQFGFYRVNYDLSNWEALINQLKTNHTVIPAISRAQLINDAWSLAKAGMLSKEIPFKLLEYLENEKDDIPLSAIVTETDFLRNLLRKKPIFGLFQDFMRSKLRDTYYRLRYSDNKVYVTAFAAACEYGLPQCIDDAKQHFESWKKAFKNRQQNPIMVADIRTTCYCVGIHYGTKEDWNMVYQNYLHVIDVAEKKRLLYSLSCTTQLWLLEKFLLTAMKGEQIRSQDFNTVISGISSNPIGADIIWKYVKQDWEKIKKHFGGAFALGRIITSATKTFVEESQLQEVEKFMDENPELEDAKQSFDASIDKIRTKIKWLTKNYNLFKTWLEGQNLS</sequence>
<keyword evidence="12 20" id="KW-1133">Transmembrane helix</keyword>
<keyword evidence="11" id="KW-0735">Signal-anchor</keyword>
<dbReference type="GO" id="GO:0042277">
    <property type="term" value="F:peptide binding"/>
    <property type="evidence" value="ECO:0007669"/>
    <property type="project" value="TreeGrafter"/>
</dbReference>
<evidence type="ECO:0000256" key="10">
    <source>
        <dbReference type="ARBA" id="ARBA00022833"/>
    </source>
</evidence>
<dbReference type="CDD" id="cd09601">
    <property type="entry name" value="M1_APN-Q_like"/>
    <property type="match status" value="2"/>
</dbReference>
<comment type="subcellular location">
    <subcellularLocation>
        <location evidence="1">Cell membrane</location>
    </subcellularLocation>
    <subcellularLocation>
        <location evidence="2">Membrane</location>
        <topology evidence="2">Single-pass type II membrane protein</topology>
    </subcellularLocation>
</comment>
<evidence type="ECO:0000256" key="16">
    <source>
        <dbReference type="ARBA" id="ARBA00023180"/>
    </source>
</evidence>
<evidence type="ECO:0000259" key="22">
    <source>
        <dbReference type="Pfam" id="PF11838"/>
    </source>
</evidence>
<evidence type="ECO:0000256" key="5">
    <source>
        <dbReference type="ARBA" id="ARBA00022475"/>
    </source>
</evidence>
<dbReference type="Gene3D" id="1.25.50.20">
    <property type="match status" value="2"/>
</dbReference>
<evidence type="ECO:0000256" key="14">
    <source>
        <dbReference type="ARBA" id="ARBA00023136"/>
    </source>
</evidence>
<dbReference type="RefSeq" id="XP_029650203.1">
    <property type="nucleotide sequence ID" value="XM_029794343.2"/>
</dbReference>
<dbReference type="InterPro" id="IPR014782">
    <property type="entry name" value="Peptidase_M1_dom"/>
</dbReference>
<feature type="transmembrane region" description="Helical" evidence="20">
    <location>
        <begin position="24"/>
        <end position="47"/>
    </location>
</feature>
<evidence type="ECO:0000313" key="24">
    <source>
        <dbReference type="Proteomes" id="UP000515154"/>
    </source>
</evidence>
<dbReference type="InterPro" id="IPR024571">
    <property type="entry name" value="ERAP1-like_C_dom"/>
</dbReference>
<dbReference type="GO" id="GO:0006508">
    <property type="term" value="P:proteolysis"/>
    <property type="evidence" value="ECO:0007669"/>
    <property type="project" value="UniProtKB-KW"/>
</dbReference>
<dbReference type="FunFam" id="2.60.40.1730:FF:000012">
    <property type="entry name" value="Aminopeptidase N"/>
    <property type="match status" value="1"/>
</dbReference>
<evidence type="ECO:0000256" key="7">
    <source>
        <dbReference type="ARBA" id="ARBA00022692"/>
    </source>
</evidence>
<feature type="binding site" evidence="18">
    <location>
        <position position="1228"/>
    </location>
    <ligand>
        <name>Zn(2+)</name>
        <dbReference type="ChEBI" id="CHEBI:29105"/>
        <note>catalytic</note>
    </ligand>
</feature>
<organism evidence="24 25">
    <name type="scientific">Octopus sinensis</name>
    <name type="common">East Asian common octopus</name>
    <dbReference type="NCBI Taxonomy" id="2607531"/>
    <lineage>
        <taxon>Eukaryota</taxon>
        <taxon>Metazoa</taxon>
        <taxon>Spiralia</taxon>
        <taxon>Lophotrochozoa</taxon>
        <taxon>Mollusca</taxon>
        <taxon>Cephalopoda</taxon>
        <taxon>Coleoidea</taxon>
        <taxon>Octopodiformes</taxon>
        <taxon>Octopoda</taxon>
        <taxon>Incirrata</taxon>
        <taxon>Octopodidae</taxon>
        <taxon>Octopus</taxon>
    </lineage>
</organism>
<keyword evidence="7 20" id="KW-0812">Transmembrane</keyword>
<evidence type="ECO:0000256" key="4">
    <source>
        <dbReference type="ARBA" id="ARBA00022438"/>
    </source>
</evidence>
<dbReference type="InterPro" id="IPR045357">
    <property type="entry name" value="Aminopeptidase_N-like_N"/>
</dbReference>
<evidence type="ECO:0000256" key="17">
    <source>
        <dbReference type="PIRSR" id="PIRSR634016-1"/>
    </source>
</evidence>
<evidence type="ECO:0000256" key="1">
    <source>
        <dbReference type="ARBA" id="ARBA00004236"/>
    </source>
</evidence>
<feature type="domain" description="Aminopeptidase N-like N-terminal" evidence="23">
    <location>
        <begin position="926"/>
        <end position="1116"/>
    </location>
</feature>
<keyword evidence="6" id="KW-0645">Protease</keyword>
<dbReference type="FunFam" id="2.60.40.1910:FF:000006">
    <property type="entry name" value="Aminopeptidase"/>
    <property type="match status" value="1"/>
</dbReference>
<evidence type="ECO:0000256" key="20">
    <source>
        <dbReference type="SAM" id="Phobius"/>
    </source>
</evidence>
<keyword evidence="10 18" id="KW-0862">Zinc</keyword>
<dbReference type="Pfam" id="PF17900">
    <property type="entry name" value="Peptidase_M1_N"/>
    <property type="match status" value="2"/>
</dbReference>
<dbReference type="KEGG" id="osn:115223670"/>
<evidence type="ECO:0000256" key="12">
    <source>
        <dbReference type="ARBA" id="ARBA00022989"/>
    </source>
</evidence>
<dbReference type="FunFam" id="1.25.50.20:FF:000001">
    <property type="entry name" value="Aminopeptidase"/>
    <property type="match status" value="1"/>
</dbReference>
<proteinExistence type="inferred from homology"/>
<keyword evidence="4" id="KW-0031">Aminopeptidase</keyword>
<dbReference type="SUPFAM" id="SSF63737">
    <property type="entry name" value="Leukotriene A4 hydrolase N-terminal domain"/>
    <property type="match status" value="2"/>
</dbReference>
<evidence type="ECO:0000259" key="23">
    <source>
        <dbReference type="Pfam" id="PF17900"/>
    </source>
</evidence>
<comment type="cofactor">
    <cofactor evidence="18">
        <name>Zn(2+)</name>
        <dbReference type="ChEBI" id="CHEBI:29105"/>
    </cofactor>
    <text evidence="18">Binds 1 zinc ion per subunit.</text>
</comment>
<keyword evidence="8 18" id="KW-0479">Metal-binding</keyword>
<dbReference type="Gene3D" id="2.60.40.1730">
    <property type="entry name" value="tricorn interacting facor f3 domain"/>
    <property type="match status" value="2"/>
</dbReference>
<keyword evidence="14 20" id="KW-0472">Membrane</keyword>
<evidence type="ECO:0000313" key="25">
    <source>
        <dbReference type="RefSeq" id="XP_029650203.1"/>
    </source>
</evidence>
<evidence type="ECO:0000256" key="9">
    <source>
        <dbReference type="ARBA" id="ARBA00022801"/>
    </source>
</evidence>
<dbReference type="Gene3D" id="2.60.40.1910">
    <property type="match status" value="2"/>
</dbReference>
<feature type="binding site" evidence="18">
    <location>
        <position position="1224"/>
    </location>
    <ligand>
        <name>Zn(2+)</name>
        <dbReference type="ChEBI" id="CHEBI:29105"/>
        <note>catalytic</note>
    </ligand>
</feature>
<dbReference type="PANTHER" id="PTHR11533">
    <property type="entry name" value="PROTEASE M1 ZINC METALLOPROTEASE"/>
    <property type="match status" value="1"/>
</dbReference>
<gene>
    <name evidence="25" type="primary">LOC115223670</name>
</gene>
<evidence type="ECO:0000256" key="15">
    <source>
        <dbReference type="ARBA" id="ARBA00023157"/>
    </source>
</evidence>
<dbReference type="SUPFAM" id="SSF55486">
    <property type="entry name" value="Metalloproteases ('zincins'), catalytic domain"/>
    <property type="match status" value="2"/>
</dbReference>
<keyword evidence="9" id="KW-0378">Hydrolase</keyword>
<dbReference type="InterPro" id="IPR042097">
    <property type="entry name" value="Aminopeptidase_N-like_N_sf"/>
</dbReference>
<keyword evidence="15" id="KW-1015">Disulfide bond</keyword>
<dbReference type="InterPro" id="IPR001930">
    <property type="entry name" value="Peptidase_M1"/>
</dbReference>
<dbReference type="FunFam" id="1.10.390.10:FF:000006">
    <property type="entry name" value="Puromycin-sensitive aminopeptidase"/>
    <property type="match status" value="1"/>
</dbReference>
<dbReference type="PRINTS" id="PR00756">
    <property type="entry name" value="ALADIPTASE"/>
</dbReference>
<evidence type="ECO:0000256" key="13">
    <source>
        <dbReference type="ARBA" id="ARBA00023049"/>
    </source>
</evidence>
<name>A0A6P7TFW2_9MOLL</name>
<feature type="domain" description="Peptidase M1 membrane alanine aminopeptidase" evidence="21">
    <location>
        <begin position="283"/>
        <end position="504"/>
    </location>
</feature>
<reference evidence="25" key="1">
    <citation type="submission" date="2025-08" db="UniProtKB">
        <authorList>
            <consortium name="RefSeq"/>
        </authorList>
    </citation>
    <scope>IDENTIFICATION</scope>
</reference>
<keyword evidence="16" id="KW-0325">Glycoprotein</keyword>
<evidence type="ECO:0000256" key="6">
    <source>
        <dbReference type="ARBA" id="ARBA00022670"/>
    </source>
</evidence>
<evidence type="ECO:0000256" key="18">
    <source>
        <dbReference type="PIRSR" id="PIRSR634016-3"/>
    </source>
</evidence>
<feature type="binding site" evidence="18">
    <location>
        <position position="1247"/>
    </location>
    <ligand>
        <name>Zn(2+)</name>
        <dbReference type="ChEBI" id="CHEBI:29105"/>
        <note>catalytic</note>
    </ligand>
</feature>
<protein>
    <submittedName>
        <fullName evidence="25">Leucyl-cystinyl aminopeptidase-like isoform X1</fullName>
    </submittedName>
</protein>
<feature type="domain" description="Aminopeptidase N-like N-terminal" evidence="23">
    <location>
        <begin position="67"/>
        <end position="244"/>
    </location>
</feature>
<evidence type="ECO:0000256" key="19">
    <source>
        <dbReference type="PIRSR" id="PIRSR634016-4"/>
    </source>
</evidence>
<dbReference type="Pfam" id="PF01433">
    <property type="entry name" value="Peptidase_M1"/>
    <property type="match status" value="2"/>
</dbReference>
<dbReference type="InterPro" id="IPR027268">
    <property type="entry name" value="Peptidase_M4/M1_CTD_sf"/>
</dbReference>